<sequence>MVQLPSSCEFIKEYSASHPESSGLKAATKANFDAWKSMTVEVKSKYNRRALEVWDDYLKAAPARVPKPRIQAKLITRCSPGRLLNVLQRLTPDQKASSTNIYGVRVPLSPQDVEHVLGLAASGKAVENSEPDDLIAELRRSYNATNHGISLCLLEDRLAAPKVGYDFKRSFILYTSGNLLCPTARLDVSPSFLRFLIAMNVVHQYN</sequence>
<accession>A0ACB7YCP8</accession>
<name>A0ACB7YCP8_9ERIC</name>
<dbReference type="EMBL" id="CM037158">
    <property type="protein sequence ID" value="KAH7850887.1"/>
    <property type="molecule type" value="Genomic_DNA"/>
</dbReference>
<dbReference type="Proteomes" id="UP000828048">
    <property type="component" value="Chromosome 8"/>
</dbReference>
<gene>
    <name evidence="1" type="ORF">Vadar_004208</name>
</gene>
<reference evidence="1 2" key="1">
    <citation type="journal article" date="2021" name="Hortic Res">
        <title>High-quality reference genome and annotation aids understanding of berry development for evergreen blueberry (Vaccinium darrowii).</title>
        <authorList>
            <person name="Yu J."/>
            <person name="Hulse-Kemp A.M."/>
            <person name="Babiker E."/>
            <person name="Staton M."/>
        </authorList>
    </citation>
    <scope>NUCLEOTIDE SEQUENCE [LARGE SCALE GENOMIC DNA]</scope>
    <source>
        <strain evidence="2">cv. NJ 8807/NJ 8810</strain>
        <tissue evidence="1">Young leaf</tissue>
    </source>
</reference>
<proteinExistence type="predicted"/>
<evidence type="ECO:0000313" key="1">
    <source>
        <dbReference type="EMBL" id="KAH7850887.1"/>
    </source>
</evidence>
<comment type="caution">
    <text evidence="1">The sequence shown here is derived from an EMBL/GenBank/DDBJ whole genome shotgun (WGS) entry which is preliminary data.</text>
</comment>
<keyword evidence="2" id="KW-1185">Reference proteome</keyword>
<protein>
    <submittedName>
        <fullName evidence="1">Uncharacterized protein</fullName>
    </submittedName>
</protein>
<organism evidence="1 2">
    <name type="scientific">Vaccinium darrowii</name>
    <dbReference type="NCBI Taxonomy" id="229202"/>
    <lineage>
        <taxon>Eukaryota</taxon>
        <taxon>Viridiplantae</taxon>
        <taxon>Streptophyta</taxon>
        <taxon>Embryophyta</taxon>
        <taxon>Tracheophyta</taxon>
        <taxon>Spermatophyta</taxon>
        <taxon>Magnoliopsida</taxon>
        <taxon>eudicotyledons</taxon>
        <taxon>Gunneridae</taxon>
        <taxon>Pentapetalae</taxon>
        <taxon>asterids</taxon>
        <taxon>Ericales</taxon>
        <taxon>Ericaceae</taxon>
        <taxon>Vaccinioideae</taxon>
        <taxon>Vaccinieae</taxon>
        <taxon>Vaccinium</taxon>
    </lineage>
</organism>
<evidence type="ECO:0000313" key="2">
    <source>
        <dbReference type="Proteomes" id="UP000828048"/>
    </source>
</evidence>